<dbReference type="GO" id="GO:0071467">
    <property type="term" value="P:cellular response to pH"/>
    <property type="evidence" value="ECO:0007669"/>
    <property type="project" value="TreeGrafter"/>
</dbReference>
<feature type="compositionally biased region" description="Polar residues" evidence="6">
    <location>
        <begin position="789"/>
        <end position="805"/>
    </location>
</feature>
<feature type="compositionally biased region" description="Low complexity" evidence="6">
    <location>
        <begin position="982"/>
        <end position="991"/>
    </location>
</feature>
<evidence type="ECO:0000313" key="9">
    <source>
        <dbReference type="Proteomes" id="UP000242877"/>
    </source>
</evidence>
<dbReference type="PANTHER" id="PTHR35779">
    <property type="entry name" value="PH-RESPONSE REGULATOR PROTEIN PALH/RIM21"/>
    <property type="match status" value="1"/>
</dbReference>
<protein>
    <submittedName>
        <fullName evidence="8">PalH/RIM21</fullName>
    </submittedName>
</protein>
<feature type="compositionally biased region" description="Polar residues" evidence="6">
    <location>
        <begin position="866"/>
        <end position="877"/>
    </location>
</feature>
<feature type="region of interest" description="Disordered" evidence="6">
    <location>
        <begin position="522"/>
        <end position="574"/>
    </location>
</feature>
<sequence>MYGIRASVWMPRILYQDLVSEGSSSADSVERKGWAKRQKGKEKEGKEKKKKEKKKKQKRTLHATHLDSVCTSISFSHPLACHFGLYTASTLRTTLSLVPCVRLHNRIGLKSNIENLSPSGDFVLSSTICQRLVFVLKNRSAEKGHLSSELLPPLLGRHTICRPPDYLGARCLFCPNWTLPSGGWIRIDDETFFQLGQNATFIPNCRNNGRIDQPNVLFNHVDPFYSSVLPQMYALGTATIISYLLFIILVITPRTFFIAGRGGGGASFLGRRGMIAGSYGGASVIGVGGRPWLQKVAALTVAVSLSIASAHTFRVAKHQYERHFMDSTSLTQKVLDSLEIRITRVISITFLWLAQVQTLIRLFPRHKEKVAIKWIGFALIVLDTVFTILNNFTRDWRQSINFAGNIADAVPALNYLFELSLSLLYAAWVIFYTISKHRFAFFHPKMKNICLVAILSLTAVLIPVIFFVLDISKPDISPWGEYIRWVGSAAASVVVWEWVERIEALERDERKDGILGREIFDGDDTVDSTQSQEFDLGGRNRRRNRNDGDNRSSDADSDGEEGGNNGKIRNRVHFANRIPMGRRFRRSHRSFANQHKGDNDPDGVDRNNTPSADSTVYRVRCRSLSPGDLQSLREEDEGGIDLERGEGSLHCEEQHISDDQTAQDERTEQTCDISAIHVEEKRTSNVPPKRSTSLLTRGLYLLSAVNIFKRPRVTPPPEIVNAQREAGYDAEEAIAGDDRSIRRVTFDDNINLSTAQHSRPSTRRLRSLRSFNSANGKSLLPVTVIPASRESSSRGNTAVSNSSSDIDFLGQRGVRTEQTPGLPVVVIPARPRRPPQRNTHNTLPENSPTQSGTSLTPEPVSDSDENNSIRARSSTEQPYHEHHHRHSSSSLDHYHRYHQRHDHRHIGADESPPDHQSLASNAHIGDNSDVNSLRFGINSAIDHSHCHEHQDYQQHPGAEREVVDDDNPETDPGESVQIIRLSSSMSSLFSSESDRSQEEPTSDVELHMPVPQPPPLAYQAAATHRQRGDAQEAGPLPASSTTLHEHCSNSMGSGQQSS</sequence>
<feature type="compositionally biased region" description="Polar residues" evidence="6">
    <location>
        <begin position="1038"/>
        <end position="1058"/>
    </location>
</feature>
<reference evidence="8 9" key="1">
    <citation type="journal article" date="2016" name="Genome Biol. Evol.">
        <title>Divergent and convergent evolution of fungal pathogenicity.</title>
        <authorList>
            <person name="Shang Y."/>
            <person name="Xiao G."/>
            <person name="Zheng P."/>
            <person name="Cen K."/>
            <person name="Zhan S."/>
            <person name="Wang C."/>
        </authorList>
    </citation>
    <scope>NUCLEOTIDE SEQUENCE [LARGE SCALE GENOMIC DNA]</scope>
    <source>
        <strain evidence="8 9">ARSEF 7405</strain>
    </source>
</reference>
<evidence type="ECO:0000256" key="2">
    <source>
        <dbReference type="ARBA" id="ARBA00022692"/>
    </source>
</evidence>
<dbReference type="OrthoDB" id="5393256at2759"/>
<evidence type="ECO:0000256" key="4">
    <source>
        <dbReference type="ARBA" id="ARBA00023136"/>
    </source>
</evidence>
<proteinExistence type="inferred from homology"/>
<evidence type="ECO:0000256" key="3">
    <source>
        <dbReference type="ARBA" id="ARBA00022989"/>
    </source>
</evidence>
<evidence type="ECO:0000256" key="7">
    <source>
        <dbReference type="SAM" id="Phobius"/>
    </source>
</evidence>
<feature type="transmembrane region" description="Helical" evidence="7">
    <location>
        <begin position="412"/>
        <end position="434"/>
    </location>
</feature>
<dbReference type="PANTHER" id="PTHR35779:SF1">
    <property type="entry name" value="PH-RESPONSE REGULATOR PROTEIN PALH_RIM21"/>
    <property type="match status" value="1"/>
</dbReference>
<accession>A0A168C8U4</accession>
<dbReference type="InterPro" id="IPR014844">
    <property type="entry name" value="PalH"/>
</dbReference>
<gene>
    <name evidence="8" type="ORF">AAP_01069</name>
</gene>
<comment type="caution">
    <text evidence="8">The sequence shown here is derived from an EMBL/GenBank/DDBJ whole genome shotgun (WGS) entry which is preliminary data.</text>
</comment>
<keyword evidence="4 7" id="KW-0472">Membrane</keyword>
<organism evidence="8 9">
    <name type="scientific">Ascosphaera apis ARSEF 7405</name>
    <dbReference type="NCBI Taxonomy" id="392613"/>
    <lineage>
        <taxon>Eukaryota</taxon>
        <taxon>Fungi</taxon>
        <taxon>Dikarya</taxon>
        <taxon>Ascomycota</taxon>
        <taxon>Pezizomycotina</taxon>
        <taxon>Eurotiomycetes</taxon>
        <taxon>Eurotiomycetidae</taxon>
        <taxon>Onygenales</taxon>
        <taxon>Ascosphaeraceae</taxon>
        <taxon>Ascosphaera</taxon>
    </lineage>
</organism>
<feature type="compositionally biased region" description="Acidic residues" evidence="6">
    <location>
        <begin position="962"/>
        <end position="972"/>
    </location>
</feature>
<feature type="compositionally biased region" description="Basic residues" evidence="6">
    <location>
        <begin position="895"/>
        <end position="904"/>
    </location>
</feature>
<comment type="subcellular location">
    <subcellularLocation>
        <location evidence="1">Membrane</location>
        <topology evidence="1">Multi-pass membrane protein</topology>
    </subcellularLocation>
</comment>
<feature type="compositionally biased region" description="Basic and acidic residues" evidence="6">
    <location>
        <begin position="545"/>
        <end position="554"/>
    </location>
</feature>
<feature type="transmembrane region" description="Helical" evidence="7">
    <location>
        <begin position="232"/>
        <end position="252"/>
    </location>
</feature>
<feature type="transmembrane region" description="Helical" evidence="7">
    <location>
        <begin position="446"/>
        <end position="469"/>
    </location>
</feature>
<feature type="compositionally biased region" description="Polar residues" evidence="6">
    <location>
        <begin position="836"/>
        <end position="856"/>
    </location>
</feature>
<keyword evidence="9" id="KW-1185">Reference proteome</keyword>
<comment type="similarity">
    <text evidence="5">Belongs to the palH/RIM21 family.</text>
</comment>
<feature type="region of interest" description="Disordered" evidence="6">
    <location>
        <begin position="21"/>
        <end position="61"/>
    </location>
</feature>
<feature type="compositionally biased region" description="Basic and acidic residues" evidence="6">
    <location>
        <begin position="947"/>
        <end position="961"/>
    </location>
</feature>
<feature type="region of interest" description="Disordered" evidence="6">
    <location>
        <begin position="590"/>
        <end position="616"/>
    </location>
</feature>
<dbReference type="VEuPathDB" id="FungiDB:AAP_01069"/>
<dbReference type="Pfam" id="PF08733">
    <property type="entry name" value="PalH"/>
    <property type="match status" value="1"/>
</dbReference>
<name>A0A168C8U4_9EURO</name>
<feature type="compositionally biased region" description="Basic and acidic residues" evidence="6">
    <location>
        <begin position="595"/>
        <end position="605"/>
    </location>
</feature>
<dbReference type="AlphaFoldDB" id="A0A168C8U4"/>
<feature type="transmembrane region" description="Helical" evidence="7">
    <location>
        <begin position="371"/>
        <end position="392"/>
    </location>
</feature>
<evidence type="ECO:0000256" key="5">
    <source>
        <dbReference type="ARBA" id="ARBA00038109"/>
    </source>
</evidence>
<dbReference type="Proteomes" id="UP000242877">
    <property type="component" value="Unassembled WGS sequence"/>
</dbReference>
<feature type="region of interest" description="Disordered" evidence="6">
    <location>
        <begin position="947"/>
        <end position="1058"/>
    </location>
</feature>
<feature type="compositionally biased region" description="Basic residues" evidence="6">
    <location>
        <begin position="48"/>
        <end position="61"/>
    </location>
</feature>
<dbReference type="EMBL" id="AZGZ01000003">
    <property type="protein sequence ID" value="KZZ96296.1"/>
    <property type="molecule type" value="Genomic_DNA"/>
</dbReference>
<dbReference type="GO" id="GO:0005886">
    <property type="term" value="C:plasma membrane"/>
    <property type="evidence" value="ECO:0007669"/>
    <property type="project" value="TreeGrafter"/>
</dbReference>
<evidence type="ECO:0000256" key="1">
    <source>
        <dbReference type="ARBA" id="ARBA00004141"/>
    </source>
</evidence>
<evidence type="ECO:0000313" key="8">
    <source>
        <dbReference type="EMBL" id="KZZ96296.1"/>
    </source>
</evidence>
<keyword evidence="3 7" id="KW-1133">Transmembrane helix</keyword>
<feature type="region of interest" description="Disordered" evidence="6">
    <location>
        <begin position="786"/>
        <end position="925"/>
    </location>
</feature>
<evidence type="ECO:0000256" key="6">
    <source>
        <dbReference type="SAM" id="MobiDB-lite"/>
    </source>
</evidence>
<keyword evidence="2 7" id="KW-0812">Transmembrane</keyword>